<dbReference type="Proteomes" id="UP000243924">
    <property type="component" value="Chromosome I"/>
</dbReference>
<feature type="transmembrane region" description="Helical" evidence="8">
    <location>
        <begin position="150"/>
        <end position="171"/>
    </location>
</feature>
<dbReference type="RefSeq" id="WP_092384970.1">
    <property type="nucleotide sequence ID" value="NZ_LT629787.1"/>
</dbReference>
<dbReference type="OrthoDB" id="4045at2"/>
<accession>A0A1H2EXW9</accession>
<protein>
    <submittedName>
        <fullName evidence="10">Biopolymer transport protein ExbB</fullName>
    </submittedName>
</protein>
<evidence type="ECO:0000256" key="8">
    <source>
        <dbReference type="SAM" id="Phobius"/>
    </source>
</evidence>
<feature type="transmembrane region" description="Helical" evidence="8">
    <location>
        <begin position="106"/>
        <end position="130"/>
    </location>
</feature>
<dbReference type="PANTHER" id="PTHR30625">
    <property type="entry name" value="PROTEIN TOLQ"/>
    <property type="match status" value="1"/>
</dbReference>
<dbReference type="InterPro" id="IPR002898">
    <property type="entry name" value="MotA_ExbB_proton_chnl"/>
</dbReference>
<evidence type="ECO:0000256" key="2">
    <source>
        <dbReference type="ARBA" id="ARBA00022475"/>
    </source>
</evidence>
<evidence type="ECO:0000256" key="6">
    <source>
        <dbReference type="RuleBase" id="RU004057"/>
    </source>
</evidence>
<feature type="compositionally biased region" description="Low complexity" evidence="7">
    <location>
        <begin position="219"/>
        <end position="230"/>
    </location>
</feature>
<name>A0A1H2EXW9_9GAMM</name>
<dbReference type="EMBL" id="LT629787">
    <property type="protein sequence ID" value="SDT99947.1"/>
    <property type="molecule type" value="Genomic_DNA"/>
</dbReference>
<keyword evidence="3 8" id="KW-0812">Transmembrane</keyword>
<dbReference type="InterPro" id="IPR050790">
    <property type="entry name" value="ExbB/TolQ_transport"/>
</dbReference>
<evidence type="ECO:0000256" key="4">
    <source>
        <dbReference type="ARBA" id="ARBA00022989"/>
    </source>
</evidence>
<feature type="region of interest" description="Disordered" evidence="7">
    <location>
        <begin position="205"/>
        <end position="230"/>
    </location>
</feature>
<evidence type="ECO:0000256" key="1">
    <source>
        <dbReference type="ARBA" id="ARBA00004651"/>
    </source>
</evidence>
<keyword evidence="6" id="KW-0653">Protein transport</keyword>
<gene>
    <name evidence="10" type="ORF">SAMN05216210_1130</name>
</gene>
<organism evidence="10 11">
    <name type="scientific">Halopseudomonas salegens</name>
    <dbReference type="NCBI Taxonomy" id="1434072"/>
    <lineage>
        <taxon>Bacteria</taxon>
        <taxon>Pseudomonadati</taxon>
        <taxon>Pseudomonadota</taxon>
        <taxon>Gammaproteobacteria</taxon>
        <taxon>Pseudomonadales</taxon>
        <taxon>Pseudomonadaceae</taxon>
        <taxon>Halopseudomonas</taxon>
    </lineage>
</organism>
<feature type="transmembrane region" description="Helical" evidence="8">
    <location>
        <begin position="6"/>
        <end position="27"/>
    </location>
</feature>
<dbReference type="STRING" id="1434072.SAMN05216210_1130"/>
<dbReference type="PANTHER" id="PTHR30625:SF11">
    <property type="entry name" value="MOTA_TOLQ_EXBB PROTON CHANNEL DOMAIN-CONTAINING PROTEIN"/>
    <property type="match status" value="1"/>
</dbReference>
<sequence>MWELISAGGWLMLPIILSSVIALAIIIERLWTLRSRRIAPPNLLGQVWRWIKDGQLDAMKLKTLRADSPLGEILAAGLANSRHGREVMKECIQEAASKVIHDMERYLSTLGTVAAITPLLGLLGTVIGMIDVFSAIMIEGSGNTAVLAGGISKALITTAAGLTIAIPALAFHRFLVRRVDELVIAMEQEATKLVEVVHGQRDVEGSGLSGNGNGKSRLKPAAPAPAGKGA</sequence>
<keyword evidence="6" id="KW-0813">Transport</keyword>
<dbReference type="GO" id="GO:0005886">
    <property type="term" value="C:plasma membrane"/>
    <property type="evidence" value="ECO:0007669"/>
    <property type="project" value="UniProtKB-SubCell"/>
</dbReference>
<dbReference type="AlphaFoldDB" id="A0A1H2EXW9"/>
<evidence type="ECO:0000256" key="7">
    <source>
        <dbReference type="SAM" id="MobiDB-lite"/>
    </source>
</evidence>
<evidence type="ECO:0000259" key="9">
    <source>
        <dbReference type="Pfam" id="PF01618"/>
    </source>
</evidence>
<feature type="domain" description="MotA/TolQ/ExbB proton channel" evidence="9">
    <location>
        <begin position="66"/>
        <end position="187"/>
    </location>
</feature>
<keyword evidence="11" id="KW-1185">Reference proteome</keyword>
<dbReference type="Pfam" id="PF01618">
    <property type="entry name" value="MotA_ExbB"/>
    <property type="match status" value="1"/>
</dbReference>
<evidence type="ECO:0000256" key="3">
    <source>
        <dbReference type="ARBA" id="ARBA00022692"/>
    </source>
</evidence>
<keyword evidence="4 8" id="KW-1133">Transmembrane helix</keyword>
<keyword evidence="2" id="KW-1003">Cell membrane</keyword>
<evidence type="ECO:0000313" key="11">
    <source>
        <dbReference type="Proteomes" id="UP000243924"/>
    </source>
</evidence>
<proteinExistence type="inferred from homology"/>
<comment type="subcellular location">
    <subcellularLocation>
        <location evidence="1">Cell membrane</location>
        <topology evidence="1">Multi-pass membrane protein</topology>
    </subcellularLocation>
    <subcellularLocation>
        <location evidence="6">Membrane</location>
        <topology evidence="6">Multi-pass membrane protein</topology>
    </subcellularLocation>
</comment>
<comment type="similarity">
    <text evidence="6">Belongs to the exbB/tolQ family.</text>
</comment>
<keyword evidence="5 8" id="KW-0472">Membrane</keyword>
<evidence type="ECO:0000256" key="5">
    <source>
        <dbReference type="ARBA" id="ARBA00023136"/>
    </source>
</evidence>
<reference evidence="11" key="1">
    <citation type="submission" date="2016-10" db="EMBL/GenBank/DDBJ databases">
        <authorList>
            <person name="Varghese N."/>
            <person name="Submissions S."/>
        </authorList>
    </citation>
    <scope>NUCLEOTIDE SEQUENCE [LARGE SCALE GENOMIC DNA]</scope>
    <source>
        <strain evidence="11">CECT 8338</strain>
    </source>
</reference>
<evidence type="ECO:0000313" key="10">
    <source>
        <dbReference type="EMBL" id="SDT99947.1"/>
    </source>
</evidence>
<dbReference type="GO" id="GO:0017038">
    <property type="term" value="P:protein import"/>
    <property type="evidence" value="ECO:0007669"/>
    <property type="project" value="TreeGrafter"/>
</dbReference>